<dbReference type="EMBL" id="ML179383">
    <property type="protein sequence ID" value="THU89072.1"/>
    <property type="molecule type" value="Genomic_DNA"/>
</dbReference>
<gene>
    <name evidence="1" type="ORF">K435DRAFT_678657</name>
</gene>
<keyword evidence="2" id="KW-1185">Reference proteome</keyword>
<protein>
    <recommendedName>
        <fullName evidence="3">SH3 domain-containing protein</fullName>
    </recommendedName>
</protein>
<name>A0A4S8LIV1_DENBC</name>
<dbReference type="AlphaFoldDB" id="A0A4S8LIV1"/>
<proteinExistence type="predicted"/>
<evidence type="ECO:0008006" key="3">
    <source>
        <dbReference type="Google" id="ProtNLM"/>
    </source>
</evidence>
<sequence>MDAAELSRWTRFAVKGGIGKCTATHVAEGNEDLMFMKDDVITVLMQNPNMDCVYLIYPSYSEYVVGRFQTQHVHFHFHSKLKT</sequence>
<dbReference type="Proteomes" id="UP000297245">
    <property type="component" value="Unassembled WGS sequence"/>
</dbReference>
<evidence type="ECO:0000313" key="2">
    <source>
        <dbReference type="Proteomes" id="UP000297245"/>
    </source>
</evidence>
<organism evidence="1 2">
    <name type="scientific">Dendrothele bispora (strain CBS 962.96)</name>
    <dbReference type="NCBI Taxonomy" id="1314807"/>
    <lineage>
        <taxon>Eukaryota</taxon>
        <taxon>Fungi</taxon>
        <taxon>Dikarya</taxon>
        <taxon>Basidiomycota</taxon>
        <taxon>Agaricomycotina</taxon>
        <taxon>Agaricomycetes</taxon>
        <taxon>Agaricomycetidae</taxon>
        <taxon>Agaricales</taxon>
        <taxon>Agaricales incertae sedis</taxon>
        <taxon>Dendrothele</taxon>
    </lineage>
</organism>
<evidence type="ECO:0000313" key="1">
    <source>
        <dbReference type="EMBL" id="THU89072.1"/>
    </source>
</evidence>
<reference evidence="1 2" key="1">
    <citation type="journal article" date="2019" name="Nat. Ecol. Evol.">
        <title>Megaphylogeny resolves global patterns of mushroom evolution.</title>
        <authorList>
            <person name="Varga T."/>
            <person name="Krizsan K."/>
            <person name="Foldi C."/>
            <person name="Dima B."/>
            <person name="Sanchez-Garcia M."/>
            <person name="Sanchez-Ramirez S."/>
            <person name="Szollosi G.J."/>
            <person name="Szarkandi J.G."/>
            <person name="Papp V."/>
            <person name="Albert L."/>
            <person name="Andreopoulos W."/>
            <person name="Angelini C."/>
            <person name="Antonin V."/>
            <person name="Barry K.W."/>
            <person name="Bougher N.L."/>
            <person name="Buchanan P."/>
            <person name="Buyck B."/>
            <person name="Bense V."/>
            <person name="Catcheside P."/>
            <person name="Chovatia M."/>
            <person name="Cooper J."/>
            <person name="Damon W."/>
            <person name="Desjardin D."/>
            <person name="Finy P."/>
            <person name="Geml J."/>
            <person name="Haridas S."/>
            <person name="Hughes K."/>
            <person name="Justo A."/>
            <person name="Karasinski D."/>
            <person name="Kautmanova I."/>
            <person name="Kiss B."/>
            <person name="Kocsube S."/>
            <person name="Kotiranta H."/>
            <person name="LaButti K.M."/>
            <person name="Lechner B.E."/>
            <person name="Liimatainen K."/>
            <person name="Lipzen A."/>
            <person name="Lukacs Z."/>
            <person name="Mihaltcheva S."/>
            <person name="Morgado L.N."/>
            <person name="Niskanen T."/>
            <person name="Noordeloos M.E."/>
            <person name="Ohm R.A."/>
            <person name="Ortiz-Santana B."/>
            <person name="Ovrebo C."/>
            <person name="Racz N."/>
            <person name="Riley R."/>
            <person name="Savchenko A."/>
            <person name="Shiryaev A."/>
            <person name="Soop K."/>
            <person name="Spirin V."/>
            <person name="Szebenyi C."/>
            <person name="Tomsovsky M."/>
            <person name="Tulloss R.E."/>
            <person name="Uehling J."/>
            <person name="Grigoriev I.V."/>
            <person name="Vagvolgyi C."/>
            <person name="Papp T."/>
            <person name="Martin F.M."/>
            <person name="Miettinen O."/>
            <person name="Hibbett D.S."/>
            <person name="Nagy L.G."/>
        </authorList>
    </citation>
    <scope>NUCLEOTIDE SEQUENCE [LARGE SCALE GENOMIC DNA]</scope>
    <source>
        <strain evidence="1 2">CBS 962.96</strain>
    </source>
</reference>
<accession>A0A4S8LIV1</accession>
<dbReference type="OrthoDB" id="159449at2759"/>